<evidence type="ECO:0000313" key="2">
    <source>
        <dbReference type="EMBL" id="AEV68590.1"/>
    </source>
</evidence>
<evidence type="ECO:0000313" key="3">
    <source>
        <dbReference type="Proteomes" id="UP000005435"/>
    </source>
</evidence>
<dbReference type="STRING" id="720554.Clocl_1991"/>
<proteinExistence type="predicted"/>
<dbReference type="RefSeq" id="WP_014255170.1">
    <property type="nucleotide sequence ID" value="NC_016627.1"/>
</dbReference>
<dbReference type="InterPro" id="IPR025357">
    <property type="entry name" value="DUF4261"/>
</dbReference>
<reference evidence="2 3" key="2">
    <citation type="journal article" date="2012" name="Stand. Genomic Sci.">
        <title>Complete Genome Sequence of Clostridium clariflavum DSM 19732.</title>
        <authorList>
            <person name="Izquierdo J.A."/>
            <person name="Goodwin L."/>
            <person name="Davenport K.W."/>
            <person name="Teshima H."/>
            <person name="Bruce D."/>
            <person name="Detter C."/>
            <person name="Tapia R."/>
            <person name="Han S."/>
            <person name="Land M."/>
            <person name="Hauser L."/>
            <person name="Jeffries C.D."/>
            <person name="Han J."/>
            <person name="Pitluck S."/>
            <person name="Nolan M."/>
            <person name="Chen A."/>
            <person name="Huntemann M."/>
            <person name="Mavromatis K."/>
            <person name="Mikhailova N."/>
            <person name="Liolios K."/>
            <person name="Woyke T."/>
            <person name="Lynd L.R."/>
        </authorList>
    </citation>
    <scope>NUCLEOTIDE SEQUENCE [LARGE SCALE GENOMIC DNA]</scope>
    <source>
        <strain evidence="3">DSM 19732 / NBRC 101661 / EBR45</strain>
    </source>
</reference>
<gene>
    <name evidence="2" type="ordered locus">Clocl_1991</name>
</gene>
<name>G8LVK1_ACECE</name>
<reference evidence="3" key="1">
    <citation type="submission" date="2011-12" db="EMBL/GenBank/DDBJ databases">
        <title>Complete sequence of Clostridium clariflavum DSM 19732.</title>
        <authorList>
            <consortium name="US DOE Joint Genome Institute"/>
            <person name="Lucas S."/>
            <person name="Han J."/>
            <person name="Lapidus A."/>
            <person name="Cheng J.-F."/>
            <person name="Goodwin L."/>
            <person name="Pitluck S."/>
            <person name="Peters L."/>
            <person name="Teshima H."/>
            <person name="Detter J.C."/>
            <person name="Han C."/>
            <person name="Tapia R."/>
            <person name="Land M."/>
            <person name="Hauser L."/>
            <person name="Kyrpides N."/>
            <person name="Ivanova N."/>
            <person name="Pagani I."/>
            <person name="Kitzmiller T."/>
            <person name="Lynd L."/>
            <person name="Izquierdo J."/>
            <person name="Woyke T."/>
        </authorList>
    </citation>
    <scope>NUCLEOTIDE SEQUENCE [LARGE SCALE GENOMIC DNA]</scope>
    <source>
        <strain evidence="3">DSM 19732 / NBRC 101661 / EBR45</strain>
    </source>
</reference>
<organism evidence="2 3">
    <name type="scientific">Acetivibrio clariflavus (strain DSM 19732 / NBRC 101661 / EBR45)</name>
    <name type="common">Clostridium clariflavum</name>
    <dbReference type="NCBI Taxonomy" id="720554"/>
    <lineage>
        <taxon>Bacteria</taxon>
        <taxon>Bacillati</taxon>
        <taxon>Bacillota</taxon>
        <taxon>Clostridia</taxon>
        <taxon>Eubacteriales</taxon>
        <taxon>Oscillospiraceae</taxon>
        <taxon>Acetivibrio</taxon>
    </lineage>
</organism>
<accession>G8LVK1</accession>
<sequence precursor="true">MGWFKKKETERKSSSGNIVCGFILFNSVEVDWVAFYANLEKDWSIKLSEKQSKDSVFAFEVDGMNIACTFIDLPIPHNEAENNARNNFLWKEAVEVTSTHKAHAILAVMNGSDAIERNLLFTKIACSLLKLDNAIGIYQSATVIPSKFYIDIAEDIKQGYLPILNWIYFGIYPDGDRVSGYTVGLNKFGKDEIEVIKTKESLKDLYNFLVSVASYVVEGDVTLKHGETIGFSQEQKLKITRSKGIAVEGESIKIEF</sequence>
<dbReference type="eggNOG" id="ENOG502ZA5G">
    <property type="taxonomic scope" value="Bacteria"/>
</dbReference>
<dbReference type="HOGENOM" id="CLU_065762_1_0_9"/>
<feature type="domain" description="DUF4261" evidence="1">
    <location>
        <begin position="181"/>
        <end position="255"/>
    </location>
</feature>
<dbReference type="OrthoDB" id="4827574at2"/>
<dbReference type="AlphaFoldDB" id="G8LVK1"/>
<keyword evidence="3" id="KW-1185">Reference proteome</keyword>
<dbReference type="Pfam" id="PF14080">
    <property type="entry name" value="DUF4261"/>
    <property type="match status" value="1"/>
</dbReference>
<dbReference type="Proteomes" id="UP000005435">
    <property type="component" value="Chromosome"/>
</dbReference>
<evidence type="ECO:0000259" key="1">
    <source>
        <dbReference type="Pfam" id="PF14080"/>
    </source>
</evidence>
<protein>
    <recommendedName>
        <fullName evidence="1">DUF4261 domain-containing protein</fullName>
    </recommendedName>
</protein>
<dbReference type="KEGG" id="ccl:Clocl_1991"/>
<dbReference type="EMBL" id="CP003065">
    <property type="protein sequence ID" value="AEV68590.1"/>
    <property type="molecule type" value="Genomic_DNA"/>
</dbReference>